<proteinExistence type="predicted"/>
<dbReference type="InterPro" id="IPR006553">
    <property type="entry name" value="Leu-rich_rpt_Cys-con_subtyp"/>
</dbReference>
<evidence type="ECO:0000256" key="1">
    <source>
        <dbReference type="SAM" id="MobiDB-lite"/>
    </source>
</evidence>
<comment type="caution">
    <text evidence="2">The sequence shown here is derived from an EMBL/GenBank/DDBJ whole genome shotgun (WGS) entry which is preliminary data.</text>
</comment>
<dbReference type="InterPro" id="IPR032675">
    <property type="entry name" value="LRR_dom_sf"/>
</dbReference>
<dbReference type="Gene3D" id="3.80.10.10">
    <property type="entry name" value="Ribonuclease Inhibitor"/>
    <property type="match status" value="2"/>
</dbReference>
<name>A0A9P6NRD8_9BASI</name>
<dbReference type="OrthoDB" id="550575at2759"/>
<dbReference type="EMBL" id="MU167221">
    <property type="protein sequence ID" value="KAG0150267.1"/>
    <property type="molecule type" value="Genomic_DNA"/>
</dbReference>
<accession>A0A9P6NRD8</accession>
<keyword evidence="3" id="KW-1185">Reference proteome</keyword>
<evidence type="ECO:0000313" key="3">
    <source>
        <dbReference type="Proteomes" id="UP000886653"/>
    </source>
</evidence>
<evidence type="ECO:0000313" key="2">
    <source>
        <dbReference type="EMBL" id="KAG0150267.1"/>
    </source>
</evidence>
<protein>
    <submittedName>
        <fullName evidence="2">Uncharacterized protein</fullName>
    </submittedName>
</protein>
<dbReference type="GO" id="GO:0019005">
    <property type="term" value="C:SCF ubiquitin ligase complex"/>
    <property type="evidence" value="ECO:0007669"/>
    <property type="project" value="TreeGrafter"/>
</dbReference>
<dbReference type="GO" id="GO:0031146">
    <property type="term" value="P:SCF-dependent proteasomal ubiquitin-dependent protein catabolic process"/>
    <property type="evidence" value="ECO:0007669"/>
    <property type="project" value="TreeGrafter"/>
</dbReference>
<dbReference type="PANTHER" id="PTHR13318:SF95">
    <property type="entry name" value="F-BOX PROTEIN YLR352W"/>
    <property type="match status" value="1"/>
</dbReference>
<dbReference type="SUPFAM" id="SSF52058">
    <property type="entry name" value="L domain-like"/>
    <property type="match status" value="1"/>
</dbReference>
<dbReference type="Proteomes" id="UP000886653">
    <property type="component" value="Unassembled WGS sequence"/>
</dbReference>
<organism evidence="2 3">
    <name type="scientific">Cronartium quercuum f. sp. fusiforme G11</name>
    <dbReference type="NCBI Taxonomy" id="708437"/>
    <lineage>
        <taxon>Eukaryota</taxon>
        <taxon>Fungi</taxon>
        <taxon>Dikarya</taxon>
        <taxon>Basidiomycota</taxon>
        <taxon>Pucciniomycotina</taxon>
        <taxon>Pucciniomycetes</taxon>
        <taxon>Pucciniales</taxon>
        <taxon>Coleosporiaceae</taxon>
        <taxon>Cronartium</taxon>
    </lineage>
</organism>
<dbReference type="InterPro" id="IPR001611">
    <property type="entry name" value="Leu-rich_rpt"/>
</dbReference>
<sequence>MVTKKRSIVKVNPNSRHGTSKRPCRTRDDPSDRIIAADLQLEIASAGTNYLSMRTCPRLHSPLPPTLSDLCLDVLARSFTRLFLDANGHQSFHQNKHATLIRSLPTHLIQTLFHLILKPAVPSFTPENLISLFFGDKLTQINFSPIRIHREFLAALPSCRYLTKLHLTAQPDLEDRALVRSLRQLSSLQELNLSSCVKIGDPTVKAIAETSKTRLLVINLNFTAVTTHGLISLLGHCPKLEVLKLSNVTGLKDGDIRKLIDEAIQLAQIEKQIPLSSLKTLKLKSTPITDTGLGRLLGLCASTLERLDISYTKVERLDVLRLALFRHHISDEPSTSPCKLVKLVISGLANPSVCKHVARTSRSPDSIFDFFEAFVREPEKIRDRFETLKMEYMGGSRSLGRSEMMPVYLTDNNQQLGISRLNRLIPFLYKLKGLRQLSLRGNIFLAPNFFGRNDEDIMAPFIHHIGRRCEHLDLSDITHLGDSTILSGLSTFSDLHPLPEEADQLEELVVPTYVPPRLKTLILDKTNISEESAQAIANCKDLECLFVRETRMTSEGLKQIIEACPKLYMLDLTSCRGVPLRHRRDFFKSLE</sequence>
<dbReference type="SMART" id="SM00367">
    <property type="entry name" value="LRR_CC"/>
    <property type="match status" value="4"/>
</dbReference>
<dbReference type="PANTHER" id="PTHR13318">
    <property type="entry name" value="PARTNER OF PAIRED, ISOFORM B-RELATED"/>
    <property type="match status" value="1"/>
</dbReference>
<dbReference type="Pfam" id="PF13516">
    <property type="entry name" value="LRR_6"/>
    <property type="match status" value="1"/>
</dbReference>
<gene>
    <name evidence="2" type="ORF">CROQUDRAFT_713552</name>
</gene>
<reference evidence="2" key="1">
    <citation type="submission" date="2013-11" db="EMBL/GenBank/DDBJ databases">
        <title>Genome sequence of the fusiform rust pathogen reveals effectors for host alternation and coevolution with pine.</title>
        <authorList>
            <consortium name="DOE Joint Genome Institute"/>
            <person name="Smith K."/>
            <person name="Pendleton A."/>
            <person name="Kubisiak T."/>
            <person name="Anderson C."/>
            <person name="Salamov A."/>
            <person name="Aerts A."/>
            <person name="Riley R."/>
            <person name="Clum A."/>
            <person name="Lindquist E."/>
            <person name="Ence D."/>
            <person name="Campbell M."/>
            <person name="Kronenberg Z."/>
            <person name="Feau N."/>
            <person name="Dhillon B."/>
            <person name="Hamelin R."/>
            <person name="Burleigh J."/>
            <person name="Smith J."/>
            <person name="Yandell M."/>
            <person name="Nelson C."/>
            <person name="Grigoriev I."/>
            <person name="Davis J."/>
        </authorList>
    </citation>
    <scope>NUCLEOTIDE SEQUENCE</scope>
    <source>
        <strain evidence="2">G11</strain>
    </source>
</reference>
<dbReference type="AlphaFoldDB" id="A0A9P6NRD8"/>
<feature type="region of interest" description="Disordered" evidence="1">
    <location>
        <begin position="1"/>
        <end position="29"/>
    </location>
</feature>